<keyword evidence="2" id="KW-1185">Reference proteome</keyword>
<gene>
    <name evidence="1" type="ORF">ONZ51_g13307</name>
</gene>
<protein>
    <submittedName>
        <fullName evidence="1">Uncharacterized protein</fullName>
    </submittedName>
</protein>
<comment type="caution">
    <text evidence="1">The sequence shown here is derived from an EMBL/GenBank/DDBJ whole genome shotgun (WGS) entry which is preliminary data.</text>
</comment>
<dbReference type="EMBL" id="JAPEVG010001099">
    <property type="protein sequence ID" value="KAJ8453959.1"/>
    <property type="molecule type" value="Genomic_DNA"/>
</dbReference>
<sequence length="219" mass="24739">MSSPPTCVSDLTAESVAFTVENSKVSSLQIPLSPRKHTKGVSTSVQSPTRAQRARKKILFEARRAVISGGGLDHHKVLFDRLAAPNMSGDETDHAGEESPTGYRIVESRWQSDDLKAFMRHLDDRYRNYQEQLVADEKLLHTRLAHPGARVEDGFAPRGLWQNCYNPEWLRKLPQYKRRALKVIKSDYDFDLTPVFDELEDAVMQERGSGSADEVEVAL</sequence>
<organism evidence="1 2">
    <name type="scientific">Trametes cubensis</name>
    <dbReference type="NCBI Taxonomy" id="1111947"/>
    <lineage>
        <taxon>Eukaryota</taxon>
        <taxon>Fungi</taxon>
        <taxon>Dikarya</taxon>
        <taxon>Basidiomycota</taxon>
        <taxon>Agaricomycotina</taxon>
        <taxon>Agaricomycetes</taxon>
        <taxon>Polyporales</taxon>
        <taxon>Polyporaceae</taxon>
        <taxon>Trametes</taxon>
    </lineage>
</organism>
<name>A0AAD7X476_9APHY</name>
<evidence type="ECO:0000313" key="1">
    <source>
        <dbReference type="EMBL" id="KAJ8453959.1"/>
    </source>
</evidence>
<proteinExistence type="predicted"/>
<dbReference type="Proteomes" id="UP001215151">
    <property type="component" value="Unassembled WGS sequence"/>
</dbReference>
<reference evidence="1" key="1">
    <citation type="submission" date="2022-11" db="EMBL/GenBank/DDBJ databases">
        <title>Genome Sequence of Cubamyces cubensis.</title>
        <authorList>
            <person name="Buettner E."/>
        </authorList>
    </citation>
    <scope>NUCLEOTIDE SEQUENCE</scope>
    <source>
        <strain evidence="1">MPL-01</strain>
    </source>
</reference>
<dbReference type="AlphaFoldDB" id="A0AAD7X476"/>
<accession>A0AAD7X476</accession>
<evidence type="ECO:0000313" key="2">
    <source>
        <dbReference type="Proteomes" id="UP001215151"/>
    </source>
</evidence>